<evidence type="ECO:0000313" key="1">
    <source>
        <dbReference type="EMBL" id="MCQ6958262.1"/>
    </source>
</evidence>
<comment type="caution">
    <text evidence="1">The sequence shown here is derived from an EMBL/GenBank/DDBJ whole genome shotgun (WGS) entry which is preliminary data.</text>
</comment>
<dbReference type="RefSeq" id="WP_256538441.1">
    <property type="nucleotide sequence ID" value="NZ_JANHOH010000001.1"/>
</dbReference>
<proteinExistence type="predicted"/>
<dbReference type="EMBL" id="JANHOH010000001">
    <property type="protein sequence ID" value="MCQ6958262.1"/>
    <property type="molecule type" value="Genomic_DNA"/>
</dbReference>
<reference evidence="1 2" key="1">
    <citation type="submission" date="2022-07" db="EMBL/GenBank/DDBJ databases">
        <title>Mucilaginibacter sp. JC4.</title>
        <authorList>
            <person name="Le V."/>
            <person name="Ko S.-R."/>
            <person name="Ahn C.-Y."/>
            <person name="Oh H.-M."/>
        </authorList>
    </citation>
    <scope>NUCLEOTIDE SEQUENCE [LARGE SCALE GENOMIC DNA]</scope>
    <source>
        <strain evidence="1 2">JC4</strain>
    </source>
</reference>
<gene>
    <name evidence="1" type="ORF">NPE20_09845</name>
</gene>
<protein>
    <submittedName>
        <fullName evidence="1">Uncharacterized protein</fullName>
    </submittedName>
</protein>
<dbReference type="Proteomes" id="UP001204376">
    <property type="component" value="Unassembled WGS sequence"/>
</dbReference>
<name>A0ABT1T0Y6_9SPHI</name>
<evidence type="ECO:0000313" key="2">
    <source>
        <dbReference type="Proteomes" id="UP001204376"/>
    </source>
</evidence>
<keyword evidence="2" id="KW-1185">Reference proteome</keyword>
<sequence length="132" mass="14107">MGIEDNPTTDPDGTIPVSTAREWAANWRTYINTSGQDFVTRSFLIPIIDFQNILTYNPDAENVKAFIGLTSATDPLTAKLMLVPVSGNDEVLALPIYGSGMGEVTSNVYDVTTACPPTCTPVSTGDTLDTDS</sequence>
<accession>A0ABT1T0Y6</accession>
<organism evidence="1 2">
    <name type="scientific">Mucilaginibacter aquariorum</name>
    <dbReference type="NCBI Taxonomy" id="2967225"/>
    <lineage>
        <taxon>Bacteria</taxon>
        <taxon>Pseudomonadati</taxon>
        <taxon>Bacteroidota</taxon>
        <taxon>Sphingobacteriia</taxon>
        <taxon>Sphingobacteriales</taxon>
        <taxon>Sphingobacteriaceae</taxon>
        <taxon>Mucilaginibacter</taxon>
    </lineage>
</organism>